<keyword evidence="2" id="KW-0812">Transmembrane</keyword>
<feature type="domain" description="PNPLA" evidence="3">
    <location>
        <begin position="35"/>
        <end position="88"/>
    </location>
</feature>
<feature type="transmembrane region" description="Helical" evidence="2">
    <location>
        <begin position="383"/>
        <end position="404"/>
    </location>
</feature>
<dbReference type="Pfam" id="PF01734">
    <property type="entry name" value="Patatin"/>
    <property type="match status" value="1"/>
</dbReference>
<dbReference type="OrthoDB" id="9813090at2"/>
<evidence type="ECO:0000259" key="3">
    <source>
        <dbReference type="Pfam" id="PF01734"/>
    </source>
</evidence>
<evidence type="ECO:0000256" key="2">
    <source>
        <dbReference type="SAM" id="Phobius"/>
    </source>
</evidence>
<keyword evidence="5" id="KW-1185">Reference proteome</keyword>
<dbReference type="RefSeq" id="WP_109891208.1">
    <property type="nucleotide sequence ID" value="NZ_CP029550.1"/>
</dbReference>
<sequence>MSHAHDPVAPLSTDEALAAERDALELPDGAQPAALCLSGGGVRSAAFGLGVLQALAARRLLGHFHYLSTVSGGGYIAAWLTRVVSGQLDEAGGQTRWASVTAAEDAISGPGSDRPGGPVHALRRYTSFLAPEPGLLSLDTLTGVLLWLRNTLINWFVLLPVFVAVAASLLLYAVATASLVTHRHDLAEFVLLAVGGACLLSAVYWSILGVPSHSHPDLPASWIRRDDRAHPFGPDAGQIRIRIIVPILVWCFAMPMAAAPRILSDHHIADLHQVFRTGPPPACEPAAKPCPPAAASAEARPPAGAAVGTACHPATPAACPAPPRRTGATETQILLVPGLSVAICLLAYGLAFLWESSRRYGARDARDEALARVWHVTLFRRGLLAWIVSALASAALLWWGIWFAQDLDIFWLVLLGPSGSRWPRPCAPRCSWPCGATPCGATSTGNGSPGSTGRS</sequence>
<keyword evidence="2" id="KW-0472">Membrane</keyword>
<feature type="transmembrane region" description="Helical" evidence="2">
    <location>
        <begin position="186"/>
        <end position="207"/>
    </location>
</feature>
<proteinExistence type="predicted"/>
<dbReference type="SUPFAM" id="SSF52151">
    <property type="entry name" value="FabD/lysophospholipase-like"/>
    <property type="match status" value="1"/>
</dbReference>
<dbReference type="InterPro" id="IPR016035">
    <property type="entry name" value="Acyl_Trfase/lysoPLipase"/>
</dbReference>
<dbReference type="GO" id="GO:0004623">
    <property type="term" value="F:phospholipase A2 activity"/>
    <property type="evidence" value="ECO:0007669"/>
    <property type="project" value="TreeGrafter"/>
</dbReference>
<keyword evidence="1" id="KW-0443">Lipid metabolism</keyword>
<dbReference type="GO" id="GO:0046475">
    <property type="term" value="P:glycerophospholipid catabolic process"/>
    <property type="evidence" value="ECO:0007669"/>
    <property type="project" value="TreeGrafter"/>
</dbReference>
<gene>
    <name evidence="4" type="ORF">DK389_16630</name>
</gene>
<dbReference type="Gene3D" id="3.40.1090.10">
    <property type="entry name" value="Cytosolic phospholipase A2 catalytic domain"/>
    <property type="match status" value="1"/>
</dbReference>
<dbReference type="EMBL" id="CP029550">
    <property type="protein sequence ID" value="AWN41829.1"/>
    <property type="molecule type" value="Genomic_DNA"/>
</dbReference>
<dbReference type="GO" id="GO:0005829">
    <property type="term" value="C:cytosol"/>
    <property type="evidence" value="ECO:0007669"/>
    <property type="project" value="TreeGrafter"/>
</dbReference>
<dbReference type="PANTHER" id="PTHR10728:SF40">
    <property type="entry name" value="PATATIN FAMILY PROTEIN"/>
    <property type="match status" value="1"/>
</dbReference>
<evidence type="ECO:0000313" key="5">
    <source>
        <dbReference type="Proteomes" id="UP000245926"/>
    </source>
</evidence>
<dbReference type="KEGG" id="mets:DK389_16630"/>
<protein>
    <recommendedName>
        <fullName evidence="3">PNPLA domain-containing protein</fullName>
    </recommendedName>
</protein>
<feature type="transmembrane region" description="Helical" evidence="2">
    <location>
        <begin position="152"/>
        <end position="174"/>
    </location>
</feature>
<dbReference type="InterPro" id="IPR002641">
    <property type="entry name" value="PNPLA_dom"/>
</dbReference>
<dbReference type="PANTHER" id="PTHR10728">
    <property type="entry name" value="CYTOSOLIC PHOSPHOLIPASE A2"/>
    <property type="match status" value="1"/>
</dbReference>
<dbReference type="AlphaFoldDB" id="A0A2U8W6X8"/>
<accession>A0A2U8W6X8</accession>
<evidence type="ECO:0000313" key="4">
    <source>
        <dbReference type="EMBL" id="AWN41829.1"/>
    </source>
</evidence>
<organism evidence="4 5">
    <name type="scientific">Methylobacterium durans</name>
    <dbReference type="NCBI Taxonomy" id="2202825"/>
    <lineage>
        <taxon>Bacteria</taxon>
        <taxon>Pseudomonadati</taxon>
        <taxon>Pseudomonadota</taxon>
        <taxon>Alphaproteobacteria</taxon>
        <taxon>Hyphomicrobiales</taxon>
        <taxon>Methylobacteriaceae</taxon>
        <taxon>Methylobacterium</taxon>
    </lineage>
</organism>
<reference evidence="5" key="1">
    <citation type="submission" date="2018-05" db="EMBL/GenBank/DDBJ databases">
        <title>Complete Genome Sequence of Methylobacterium sp. 17SD2-17.</title>
        <authorList>
            <person name="Srinivasan S."/>
        </authorList>
    </citation>
    <scope>NUCLEOTIDE SEQUENCE [LARGE SCALE GENOMIC DNA]</scope>
    <source>
        <strain evidence="5">17SD2-17</strain>
    </source>
</reference>
<evidence type="ECO:0000256" key="1">
    <source>
        <dbReference type="ARBA" id="ARBA00023098"/>
    </source>
</evidence>
<feature type="transmembrane region" description="Helical" evidence="2">
    <location>
        <begin position="333"/>
        <end position="354"/>
    </location>
</feature>
<keyword evidence="2" id="KW-1133">Transmembrane helix</keyword>
<name>A0A2U8W6X8_9HYPH</name>
<dbReference type="Proteomes" id="UP000245926">
    <property type="component" value="Chromosome"/>
</dbReference>